<keyword evidence="13" id="KW-1185">Reference proteome</keyword>
<evidence type="ECO:0000256" key="10">
    <source>
        <dbReference type="ARBA" id="ARBA00023315"/>
    </source>
</evidence>
<evidence type="ECO:0000256" key="2">
    <source>
        <dbReference type="ARBA" id="ARBA00005420"/>
    </source>
</evidence>
<dbReference type="GO" id="GO:0004144">
    <property type="term" value="F:diacylglycerol O-acyltransferase activity"/>
    <property type="evidence" value="ECO:0007669"/>
    <property type="project" value="TreeGrafter"/>
</dbReference>
<proteinExistence type="inferred from homology"/>
<dbReference type="PANTHER" id="PTHR12317">
    <property type="entry name" value="DIACYLGLYCEROL O-ACYLTRANSFERASE"/>
    <property type="match status" value="1"/>
</dbReference>
<dbReference type="STRING" id="37001.A0A1A9WJZ7"/>
<evidence type="ECO:0000256" key="7">
    <source>
        <dbReference type="ARBA" id="ARBA00022989"/>
    </source>
</evidence>
<dbReference type="CDD" id="cd07987">
    <property type="entry name" value="LPLAT_MGAT-like"/>
    <property type="match status" value="1"/>
</dbReference>
<dbReference type="AlphaFoldDB" id="A0A1A9WJZ7"/>
<keyword evidence="8" id="KW-0443">Lipid metabolism</keyword>
<keyword evidence="10" id="KW-0012">Acyltransferase</keyword>
<keyword evidence="7 11" id="KW-1133">Transmembrane helix</keyword>
<evidence type="ECO:0000256" key="4">
    <source>
        <dbReference type="ARBA" id="ARBA00022679"/>
    </source>
</evidence>
<evidence type="ECO:0000256" key="11">
    <source>
        <dbReference type="RuleBase" id="RU367023"/>
    </source>
</evidence>
<evidence type="ECO:0000256" key="9">
    <source>
        <dbReference type="ARBA" id="ARBA00023136"/>
    </source>
</evidence>
<protein>
    <recommendedName>
        <fullName evidence="11">Acyltransferase</fullName>
        <ecNumber evidence="11">2.3.1.-</ecNumber>
    </recommendedName>
</protein>
<dbReference type="GO" id="GO:0005789">
    <property type="term" value="C:endoplasmic reticulum membrane"/>
    <property type="evidence" value="ECO:0007669"/>
    <property type="project" value="UniProtKB-SubCell"/>
</dbReference>
<keyword evidence="3" id="KW-0444">Lipid biosynthesis</keyword>
<dbReference type="Pfam" id="PF03982">
    <property type="entry name" value="DAGAT"/>
    <property type="match status" value="1"/>
</dbReference>
<dbReference type="EC" id="2.3.1.-" evidence="11"/>
<name>A0A1A9WJZ7_9MUSC</name>
<dbReference type="PANTHER" id="PTHR12317:SF79">
    <property type="entry name" value="ACYLTRANSFERASE"/>
    <property type="match status" value="1"/>
</dbReference>
<organism evidence="12 13">
    <name type="scientific">Glossina brevipalpis</name>
    <dbReference type="NCBI Taxonomy" id="37001"/>
    <lineage>
        <taxon>Eukaryota</taxon>
        <taxon>Metazoa</taxon>
        <taxon>Ecdysozoa</taxon>
        <taxon>Arthropoda</taxon>
        <taxon>Hexapoda</taxon>
        <taxon>Insecta</taxon>
        <taxon>Pterygota</taxon>
        <taxon>Neoptera</taxon>
        <taxon>Endopterygota</taxon>
        <taxon>Diptera</taxon>
        <taxon>Brachycera</taxon>
        <taxon>Muscomorpha</taxon>
        <taxon>Hippoboscoidea</taxon>
        <taxon>Glossinidae</taxon>
        <taxon>Glossina</taxon>
    </lineage>
</organism>
<evidence type="ECO:0000256" key="6">
    <source>
        <dbReference type="ARBA" id="ARBA00022824"/>
    </source>
</evidence>
<comment type="subcellular location">
    <subcellularLocation>
        <location evidence="1 11">Endoplasmic reticulum membrane</location>
        <topology evidence="1 11">Multi-pass membrane protein</topology>
    </subcellularLocation>
</comment>
<keyword evidence="6 11" id="KW-0256">Endoplasmic reticulum</keyword>
<dbReference type="InterPro" id="IPR007130">
    <property type="entry name" value="DAGAT"/>
</dbReference>
<evidence type="ECO:0000313" key="13">
    <source>
        <dbReference type="Proteomes" id="UP000091820"/>
    </source>
</evidence>
<accession>A0A1A9WJZ7</accession>
<reference evidence="13" key="1">
    <citation type="submission" date="2014-03" db="EMBL/GenBank/DDBJ databases">
        <authorList>
            <person name="Aksoy S."/>
            <person name="Warren W."/>
            <person name="Wilson R.K."/>
        </authorList>
    </citation>
    <scope>NUCLEOTIDE SEQUENCE [LARGE SCALE GENOMIC DNA]</scope>
    <source>
        <strain evidence="13">IAEA</strain>
    </source>
</reference>
<keyword evidence="4 11" id="KW-0808">Transferase</keyword>
<dbReference type="VEuPathDB" id="VectorBase:GBRI022518"/>
<evidence type="ECO:0000256" key="3">
    <source>
        <dbReference type="ARBA" id="ARBA00022516"/>
    </source>
</evidence>
<evidence type="ECO:0000256" key="1">
    <source>
        <dbReference type="ARBA" id="ARBA00004477"/>
    </source>
</evidence>
<feature type="transmembrane region" description="Helical" evidence="11">
    <location>
        <begin position="16"/>
        <end position="34"/>
    </location>
</feature>
<sequence>MKIEWAPIKMPPRRRLQTLATSLYVYIVLFLPFMSTFLTLFFLFYLSFMGRAVLLLYLAFIYYDHTIHFSNIYGNGWLPLRNNFLTKHMRDYFPIELIKTTELKPNRNYILACFPHGVIGTGVTNNMGNSIGKWLKLFPGVRPKIATLDMHFYVPFLREILRFWGLISCSKESLIYYLTKSNDPDHSDNKDGFTSNAVALLVGGAQESLDSHPRHYVLTLKNRQGFVKIAIRTGSAIVPSFSFGEVDIYDQVNNPSDSWLRRFQLFIKELTGVSPVIVIGRGFFQYNFGFIPHRRQIVQVVGSPIEVKQTFDPDPQYVDEIHQQVIKALKDMFEKYKHKYIENADHVHLVIN</sequence>
<reference evidence="12" key="2">
    <citation type="submission" date="2020-05" db="UniProtKB">
        <authorList>
            <consortium name="EnsemblMetazoa"/>
        </authorList>
    </citation>
    <scope>IDENTIFICATION</scope>
    <source>
        <strain evidence="12">IAEA</strain>
    </source>
</reference>
<dbReference type="EnsemblMetazoa" id="GBRI022518-RA">
    <property type="protein sequence ID" value="GBRI022518-PA"/>
    <property type="gene ID" value="GBRI022518"/>
</dbReference>
<dbReference type="Proteomes" id="UP000091820">
    <property type="component" value="Unassembled WGS sequence"/>
</dbReference>
<evidence type="ECO:0000256" key="5">
    <source>
        <dbReference type="ARBA" id="ARBA00022692"/>
    </source>
</evidence>
<evidence type="ECO:0000256" key="8">
    <source>
        <dbReference type="ARBA" id="ARBA00023098"/>
    </source>
</evidence>
<keyword evidence="5 11" id="KW-0812">Transmembrane</keyword>
<comment type="caution">
    <text evidence="11">Lacks conserved residue(s) required for the propagation of feature annotation.</text>
</comment>
<evidence type="ECO:0000313" key="12">
    <source>
        <dbReference type="EnsemblMetazoa" id="GBRI022518-PA"/>
    </source>
</evidence>
<dbReference type="GO" id="GO:0019432">
    <property type="term" value="P:triglyceride biosynthetic process"/>
    <property type="evidence" value="ECO:0007669"/>
    <property type="project" value="TreeGrafter"/>
</dbReference>
<comment type="similarity">
    <text evidence="2 11">Belongs to the diacylglycerol acyltransferase family.</text>
</comment>
<keyword evidence="9 11" id="KW-0472">Membrane</keyword>